<dbReference type="GO" id="GO:0042781">
    <property type="term" value="F:3'-tRNA processing endoribonuclease activity"/>
    <property type="evidence" value="ECO:0007669"/>
    <property type="project" value="TreeGrafter"/>
</dbReference>
<proteinExistence type="predicted"/>
<dbReference type="InterPro" id="IPR001279">
    <property type="entry name" value="Metallo-B-lactamas"/>
</dbReference>
<organism evidence="2 3">
    <name type="scientific">Candidatus Aphodenecus pullistercoris</name>
    <dbReference type="NCBI Taxonomy" id="2840669"/>
    <lineage>
        <taxon>Bacteria</taxon>
        <taxon>Pseudomonadati</taxon>
        <taxon>Spirochaetota</taxon>
        <taxon>Spirochaetia</taxon>
        <taxon>Spirochaetales</taxon>
        <taxon>Candidatus Aphodenecus</taxon>
    </lineage>
</organism>
<dbReference type="Pfam" id="PF12706">
    <property type="entry name" value="Lactamase_B_2"/>
    <property type="match status" value="1"/>
</dbReference>
<dbReference type="SUPFAM" id="SSF56281">
    <property type="entry name" value="Metallo-hydrolase/oxidoreductase"/>
    <property type="match status" value="1"/>
</dbReference>
<dbReference type="Proteomes" id="UP000823633">
    <property type="component" value="Unassembled WGS sequence"/>
</dbReference>
<dbReference type="CDD" id="cd07716">
    <property type="entry name" value="RNaseZ_short-form-like_MBL-fold"/>
    <property type="match status" value="1"/>
</dbReference>
<evidence type="ECO:0000313" key="2">
    <source>
        <dbReference type="EMBL" id="MBO8442520.1"/>
    </source>
</evidence>
<reference evidence="2" key="1">
    <citation type="submission" date="2020-10" db="EMBL/GenBank/DDBJ databases">
        <authorList>
            <person name="Gilroy R."/>
        </authorList>
    </citation>
    <scope>NUCLEOTIDE SEQUENCE</scope>
    <source>
        <strain evidence="2">11167</strain>
    </source>
</reference>
<feature type="domain" description="Metallo-beta-lactamase" evidence="1">
    <location>
        <begin position="18"/>
        <end position="206"/>
    </location>
</feature>
<comment type="caution">
    <text evidence="2">The sequence shown here is derived from an EMBL/GenBank/DDBJ whole genome shotgun (WGS) entry which is preliminary data.</text>
</comment>
<reference evidence="2" key="2">
    <citation type="journal article" date="2021" name="PeerJ">
        <title>Extensive microbial diversity within the chicken gut microbiome revealed by metagenomics and culture.</title>
        <authorList>
            <person name="Gilroy R."/>
            <person name="Ravi A."/>
            <person name="Getino M."/>
            <person name="Pursley I."/>
            <person name="Horton D.L."/>
            <person name="Alikhan N.F."/>
            <person name="Baker D."/>
            <person name="Gharbi K."/>
            <person name="Hall N."/>
            <person name="Watson M."/>
            <person name="Adriaenssens E.M."/>
            <person name="Foster-Nyarko E."/>
            <person name="Jarju S."/>
            <person name="Secka A."/>
            <person name="Antonio M."/>
            <person name="Oren A."/>
            <person name="Chaudhuri R.R."/>
            <person name="La Ragione R."/>
            <person name="Hildebrand F."/>
            <person name="Pallen M.J."/>
        </authorList>
    </citation>
    <scope>NUCLEOTIDE SEQUENCE</scope>
    <source>
        <strain evidence="2">11167</strain>
    </source>
</reference>
<protein>
    <submittedName>
        <fullName evidence="2">MBL fold metallo-hydrolase</fullName>
    </submittedName>
</protein>
<name>A0A9D9E9U0_9SPIR</name>
<dbReference type="AlphaFoldDB" id="A0A9D9E9U0"/>
<accession>A0A9D9E9U0</accession>
<dbReference type="InterPro" id="IPR036866">
    <property type="entry name" value="RibonucZ/Hydroxyglut_hydro"/>
</dbReference>
<gene>
    <name evidence="2" type="ORF">IAC42_01985</name>
</gene>
<dbReference type="EMBL" id="JADIMU010000015">
    <property type="protein sequence ID" value="MBO8442520.1"/>
    <property type="molecule type" value="Genomic_DNA"/>
</dbReference>
<dbReference type="SMART" id="SM00849">
    <property type="entry name" value="Lactamase_B"/>
    <property type="match status" value="1"/>
</dbReference>
<evidence type="ECO:0000259" key="1">
    <source>
        <dbReference type="SMART" id="SM00849"/>
    </source>
</evidence>
<dbReference type="PANTHER" id="PTHR46018:SF4">
    <property type="entry name" value="METALLO-HYDROLASE YHFI-RELATED"/>
    <property type="match status" value="1"/>
</dbReference>
<dbReference type="Gene3D" id="3.60.15.10">
    <property type="entry name" value="Ribonuclease Z/Hydroxyacylglutathione hydrolase-like"/>
    <property type="match status" value="1"/>
</dbReference>
<evidence type="ECO:0000313" key="3">
    <source>
        <dbReference type="Proteomes" id="UP000823633"/>
    </source>
</evidence>
<dbReference type="PANTHER" id="PTHR46018">
    <property type="entry name" value="ZINC PHOSPHODIESTERASE ELAC PROTEIN 1"/>
    <property type="match status" value="1"/>
</dbReference>
<sequence length="241" mass="26402">MRVTIIGCDSACPLAGSATSAYLVQEGKTTLMLDCGSGALSLMQKAFDFDTVGHIILSHFHPDHVADVGVAIYSRLVSMQLGREVSPLTVHALEDRDFTTPYSRFSPIDETSRLEIGPFRIRFHRTVHPVPCLAMRLETGSSCLVYTADGALDDELVEFCKGADLVIAECSFHPGKGRPAQTGHMDPESVSRLAIQARIPRLVLSHLPVYGDRMDILEYVEARVPSSCRVTLASPLEVYQI</sequence>